<evidence type="ECO:0000256" key="3">
    <source>
        <dbReference type="ARBA" id="ARBA00022989"/>
    </source>
</evidence>
<evidence type="ECO:0000256" key="4">
    <source>
        <dbReference type="ARBA" id="ARBA00023136"/>
    </source>
</evidence>
<evidence type="ECO:0000313" key="6">
    <source>
        <dbReference type="EMBL" id="EAQ84503.1"/>
    </source>
</evidence>
<dbReference type="GO" id="GO:0016020">
    <property type="term" value="C:membrane"/>
    <property type="evidence" value="ECO:0007669"/>
    <property type="project" value="UniProtKB-SubCell"/>
</dbReference>
<reference evidence="7" key="1">
    <citation type="journal article" date="2015" name="Genome Announc.">
        <title>Draft genome sequence of the cellulolytic fungus Chaetomium globosum.</title>
        <authorList>
            <person name="Cuomo C.A."/>
            <person name="Untereiner W.A."/>
            <person name="Ma L.-J."/>
            <person name="Grabherr M."/>
            <person name="Birren B.W."/>
        </authorList>
    </citation>
    <scope>NUCLEOTIDE SEQUENCE [LARGE SCALE GENOMIC DNA]</scope>
    <source>
        <strain evidence="7">ATCC 6205 / CBS 148.51 / DSM 1962 / NBRC 6347 / NRRL 1970</strain>
    </source>
</reference>
<keyword evidence="4 5" id="KW-0472">Membrane</keyword>
<name>Q2GU37_CHAGB</name>
<dbReference type="InParanoid" id="Q2GU37"/>
<dbReference type="eggNOG" id="ENOG502SH5D">
    <property type="taxonomic scope" value="Eukaryota"/>
</dbReference>
<keyword evidence="2 5" id="KW-0812">Transmembrane</keyword>
<dbReference type="HOGENOM" id="CLU_041307_4_1_1"/>
<dbReference type="Proteomes" id="UP000001056">
    <property type="component" value="Unassembled WGS sequence"/>
</dbReference>
<dbReference type="RefSeq" id="XP_001226444.1">
    <property type="nucleotide sequence ID" value="XM_001226443.1"/>
</dbReference>
<feature type="transmembrane region" description="Helical" evidence="5">
    <location>
        <begin position="325"/>
        <end position="348"/>
    </location>
</feature>
<dbReference type="OMA" id="SAMHNCA"/>
<accession>Q2GU37</accession>
<evidence type="ECO:0000256" key="5">
    <source>
        <dbReference type="SAM" id="Phobius"/>
    </source>
</evidence>
<dbReference type="GeneID" id="4395123"/>
<dbReference type="AlphaFoldDB" id="Q2GU37"/>
<evidence type="ECO:0000256" key="2">
    <source>
        <dbReference type="ARBA" id="ARBA00022692"/>
    </source>
</evidence>
<dbReference type="EMBL" id="CH408034">
    <property type="protein sequence ID" value="EAQ84503.1"/>
    <property type="molecule type" value="Genomic_DNA"/>
</dbReference>
<proteinExistence type="predicted"/>
<evidence type="ECO:0000256" key="1">
    <source>
        <dbReference type="ARBA" id="ARBA00004141"/>
    </source>
</evidence>
<keyword evidence="3 5" id="KW-1133">Transmembrane helix</keyword>
<dbReference type="InterPro" id="IPR002523">
    <property type="entry name" value="MgTranspt_CorA/ZnTranspt_ZntB"/>
</dbReference>
<dbReference type="OrthoDB" id="5207033at2759"/>
<protein>
    <submittedName>
        <fullName evidence="6">Uncharacterized protein</fullName>
    </submittedName>
</protein>
<comment type="subcellular location">
    <subcellularLocation>
        <location evidence="1">Membrane</location>
        <topology evidence="1">Multi-pass membrane protein</topology>
    </subcellularLocation>
</comment>
<dbReference type="VEuPathDB" id="FungiDB:CHGG_08517"/>
<dbReference type="Pfam" id="PF01544">
    <property type="entry name" value="CorA"/>
    <property type="match status" value="1"/>
</dbReference>
<dbReference type="Gene3D" id="1.20.58.340">
    <property type="entry name" value="Magnesium transport protein CorA, transmembrane region"/>
    <property type="match status" value="1"/>
</dbReference>
<gene>
    <name evidence="6" type="ORF">CHGG_08517</name>
</gene>
<organism evidence="6 7">
    <name type="scientific">Chaetomium globosum (strain ATCC 6205 / CBS 148.51 / DSM 1962 / NBRC 6347 / NRRL 1970)</name>
    <name type="common">Soil fungus</name>
    <dbReference type="NCBI Taxonomy" id="306901"/>
    <lineage>
        <taxon>Eukaryota</taxon>
        <taxon>Fungi</taxon>
        <taxon>Dikarya</taxon>
        <taxon>Ascomycota</taxon>
        <taxon>Pezizomycotina</taxon>
        <taxon>Sordariomycetes</taxon>
        <taxon>Sordariomycetidae</taxon>
        <taxon>Sordariales</taxon>
        <taxon>Chaetomiaceae</taxon>
        <taxon>Chaetomium</taxon>
    </lineage>
</organism>
<sequence length="431" mass="49488">MQSHPPYTVHRSQAGFQRICRRQVGLELISYARIAPLDGTYGGPETEYQTLIKQFNIPDEFVWERETSVTHSFGRQSDEDGRDVLWMHFLGAVPSMDSLDRQPEWLKSGFILTWLPRTAQARRPLNSSSAPPEVTQMTYTVGLLLFSPPVEALQRLVEFVKSPRWRTATFDPYVLVDIALVAWYHRIDKVAWDVTNLIRAEEEDIFQRARKLKSTAESVVTDLDLHRIHTSAKNAIFTIEALDAAIRLVDSTLSNHELFGQSQRGDRLWENTHRLLHHRRELFHSTKLRTVSCQARIKNTIDLAFHINTAHDSQVNLHNSRSVRLISIVGLVFIPFTAVTSIFGTQFFDYGEQHMDVNPDFWILWVIALPLTLVIMTAWRASEHDTLQWPSSPARLSLARWRKDRGWSERDRGSGATSGATELRNVGLRNV</sequence>
<feature type="transmembrane region" description="Helical" evidence="5">
    <location>
        <begin position="360"/>
        <end position="379"/>
    </location>
</feature>
<evidence type="ECO:0000313" key="7">
    <source>
        <dbReference type="Proteomes" id="UP000001056"/>
    </source>
</evidence>
<dbReference type="InterPro" id="IPR045863">
    <property type="entry name" value="CorA_TM1_TM2"/>
</dbReference>
<dbReference type="SUPFAM" id="SSF144083">
    <property type="entry name" value="Magnesium transport protein CorA, transmembrane region"/>
    <property type="match status" value="1"/>
</dbReference>
<keyword evidence="7" id="KW-1185">Reference proteome</keyword>